<dbReference type="GO" id="GO:0046872">
    <property type="term" value="F:metal ion binding"/>
    <property type="evidence" value="ECO:0007669"/>
    <property type="project" value="UniProtKB-KW"/>
</dbReference>
<sequence>MAIPEWDEKFSIHNDVIDIQHKKLFDIAHRAGLLISKQVDGNEIKKILVELFEYMKVHFHDEEAYMASIGYPGLERQSHMHQEIIRDMTELIQNIRYDFKQKLAIITEEWLINHILKEDMQIEIYRKAHEEEIKAMQAKRNGEKEITHVYKCACKPAFKVLNTVHEKIQSGQSFHCKKCGESIVFVRDE</sequence>
<dbReference type="OrthoDB" id="9774644at2"/>
<dbReference type="InterPro" id="IPR012312">
    <property type="entry name" value="Hemerythrin-like"/>
</dbReference>
<dbReference type="InterPro" id="IPR012827">
    <property type="entry name" value="Hemerythrin_metal-bd"/>
</dbReference>
<evidence type="ECO:0000259" key="4">
    <source>
        <dbReference type="Pfam" id="PF01814"/>
    </source>
</evidence>
<keyword evidence="3" id="KW-0408">Iron</keyword>
<name>A0A377J5W1_9HELI</name>
<dbReference type="Pfam" id="PF01814">
    <property type="entry name" value="Hemerythrin"/>
    <property type="match status" value="1"/>
</dbReference>
<dbReference type="InterPro" id="IPR050669">
    <property type="entry name" value="Hemerythrin"/>
</dbReference>
<comment type="similarity">
    <text evidence="1">Belongs to the hemerythrin family.</text>
</comment>
<dbReference type="NCBIfam" id="TIGR02481">
    <property type="entry name" value="hemeryth_dom"/>
    <property type="match status" value="1"/>
</dbReference>
<dbReference type="Gene3D" id="1.20.120.50">
    <property type="entry name" value="Hemerythrin-like"/>
    <property type="match status" value="1"/>
</dbReference>
<evidence type="ECO:0000256" key="3">
    <source>
        <dbReference type="ARBA" id="ARBA00023004"/>
    </source>
</evidence>
<proteinExistence type="inferred from homology"/>
<dbReference type="RefSeq" id="WP_115011876.1">
    <property type="nucleotide sequence ID" value="NZ_UGHV01000001.1"/>
</dbReference>
<evidence type="ECO:0000256" key="2">
    <source>
        <dbReference type="ARBA" id="ARBA00022723"/>
    </source>
</evidence>
<dbReference type="Proteomes" id="UP000254841">
    <property type="component" value="Unassembled WGS sequence"/>
</dbReference>
<evidence type="ECO:0000313" key="5">
    <source>
        <dbReference type="EMBL" id="STO97654.1"/>
    </source>
</evidence>
<dbReference type="PANTHER" id="PTHR37164">
    <property type="entry name" value="BACTERIOHEMERYTHRIN"/>
    <property type="match status" value="1"/>
</dbReference>
<dbReference type="InterPro" id="IPR035938">
    <property type="entry name" value="Hemerythrin-like_sf"/>
</dbReference>
<dbReference type="PANTHER" id="PTHR37164:SF1">
    <property type="entry name" value="BACTERIOHEMERYTHRIN"/>
    <property type="match status" value="1"/>
</dbReference>
<organism evidence="5 6">
    <name type="scientific">Helicobacter canis</name>
    <dbReference type="NCBI Taxonomy" id="29419"/>
    <lineage>
        <taxon>Bacteria</taxon>
        <taxon>Pseudomonadati</taxon>
        <taxon>Campylobacterota</taxon>
        <taxon>Epsilonproteobacteria</taxon>
        <taxon>Campylobacterales</taxon>
        <taxon>Helicobacteraceae</taxon>
        <taxon>Helicobacter</taxon>
    </lineage>
</organism>
<dbReference type="CDD" id="cd12107">
    <property type="entry name" value="Hemerythrin"/>
    <property type="match status" value="1"/>
</dbReference>
<dbReference type="AlphaFoldDB" id="A0A377J5W1"/>
<reference evidence="5 6" key="1">
    <citation type="submission" date="2018-06" db="EMBL/GenBank/DDBJ databases">
        <authorList>
            <consortium name="Pathogen Informatics"/>
            <person name="Doyle S."/>
        </authorList>
    </citation>
    <scope>NUCLEOTIDE SEQUENCE [LARGE SCALE GENOMIC DNA]</scope>
    <source>
        <strain evidence="5 6">NCTC12410</strain>
    </source>
</reference>
<dbReference type="EMBL" id="UGHV01000001">
    <property type="protein sequence ID" value="STO97654.1"/>
    <property type="molecule type" value="Genomic_DNA"/>
</dbReference>
<evidence type="ECO:0000313" key="6">
    <source>
        <dbReference type="Proteomes" id="UP000254841"/>
    </source>
</evidence>
<feature type="domain" description="Hemerythrin-like" evidence="4">
    <location>
        <begin position="15"/>
        <end position="121"/>
    </location>
</feature>
<dbReference type="SUPFAM" id="SSF47188">
    <property type="entry name" value="Hemerythrin-like"/>
    <property type="match status" value="1"/>
</dbReference>
<keyword evidence="2" id="KW-0479">Metal-binding</keyword>
<protein>
    <submittedName>
        <fullName evidence="5">Hemerythrin family non-heme iron protein</fullName>
    </submittedName>
</protein>
<gene>
    <name evidence="5" type="ORF">NCTC12410_01489</name>
</gene>
<evidence type="ECO:0000256" key="1">
    <source>
        <dbReference type="ARBA" id="ARBA00010587"/>
    </source>
</evidence>
<accession>A0A377J5W1</accession>